<gene>
    <name evidence="1" type="ORF">L6452_16313</name>
</gene>
<evidence type="ECO:0000313" key="1">
    <source>
        <dbReference type="EMBL" id="KAI3727695.1"/>
    </source>
</evidence>
<proteinExistence type="predicted"/>
<organism evidence="1 2">
    <name type="scientific">Arctium lappa</name>
    <name type="common">Greater burdock</name>
    <name type="synonym">Lappa major</name>
    <dbReference type="NCBI Taxonomy" id="4217"/>
    <lineage>
        <taxon>Eukaryota</taxon>
        <taxon>Viridiplantae</taxon>
        <taxon>Streptophyta</taxon>
        <taxon>Embryophyta</taxon>
        <taxon>Tracheophyta</taxon>
        <taxon>Spermatophyta</taxon>
        <taxon>Magnoliopsida</taxon>
        <taxon>eudicotyledons</taxon>
        <taxon>Gunneridae</taxon>
        <taxon>Pentapetalae</taxon>
        <taxon>asterids</taxon>
        <taxon>campanulids</taxon>
        <taxon>Asterales</taxon>
        <taxon>Asteraceae</taxon>
        <taxon>Carduoideae</taxon>
        <taxon>Cardueae</taxon>
        <taxon>Arctiinae</taxon>
        <taxon>Arctium</taxon>
    </lineage>
</organism>
<keyword evidence="2" id="KW-1185">Reference proteome</keyword>
<name>A0ACB9C0F3_ARCLA</name>
<evidence type="ECO:0000313" key="2">
    <source>
        <dbReference type="Proteomes" id="UP001055879"/>
    </source>
</evidence>
<accession>A0ACB9C0F3</accession>
<sequence>MEEEHKSEPCPSEASSISAEGESLKNKIPDSKAIAEGSSDIQLNRNRVCNQSSSRAFLDIKLSNIEDKKLELNLFNPSRGAAEGVATSSSQVSESSKETAREKSRVFSCNYCKREFSTSQALGGHQNAHKQERQIAKRRQMEVPPYGHLVPPPTPHYGNFSYYPLFPNLTSASISNNRSSLGIRNELIVQRSPSSWSTPQFNYRYPSPVGHPDHQFTTRLPYFDRPKMLESFQGSITNNSGCYGSPSVATASNSSKFEGVTGVAHDFFGVSSGNGNTTSTVENGIEREISANNLLAQIGVVHRENNDQDGSAVGLDLNLKL</sequence>
<dbReference type="EMBL" id="CM042051">
    <property type="protein sequence ID" value="KAI3727695.1"/>
    <property type="molecule type" value="Genomic_DNA"/>
</dbReference>
<comment type="caution">
    <text evidence="1">The sequence shown here is derived from an EMBL/GenBank/DDBJ whole genome shotgun (WGS) entry which is preliminary data.</text>
</comment>
<protein>
    <submittedName>
        <fullName evidence="1">Uncharacterized protein</fullName>
    </submittedName>
</protein>
<reference evidence="2" key="1">
    <citation type="journal article" date="2022" name="Mol. Ecol. Resour.">
        <title>The genomes of chicory, endive, great burdock and yacon provide insights into Asteraceae palaeo-polyploidization history and plant inulin production.</title>
        <authorList>
            <person name="Fan W."/>
            <person name="Wang S."/>
            <person name="Wang H."/>
            <person name="Wang A."/>
            <person name="Jiang F."/>
            <person name="Liu H."/>
            <person name="Zhao H."/>
            <person name="Xu D."/>
            <person name="Zhang Y."/>
        </authorList>
    </citation>
    <scope>NUCLEOTIDE SEQUENCE [LARGE SCALE GENOMIC DNA]</scope>
    <source>
        <strain evidence="2">cv. Niubang</strain>
    </source>
</reference>
<reference evidence="1 2" key="2">
    <citation type="journal article" date="2022" name="Mol. Ecol. Resour.">
        <title>The genomes of chicory, endive, great burdock and yacon provide insights into Asteraceae paleo-polyploidization history and plant inulin production.</title>
        <authorList>
            <person name="Fan W."/>
            <person name="Wang S."/>
            <person name="Wang H."/>
            <person name="Wang A."/>
            <person name="Jiang F."/>
            <person name="Liu H."/>
            <person name="Zhao H."/>
            <person name="Xu D."/>
            <person name="Zhang Y."/>
        </authorList>
    </citation>
    <scope>NUCLEOTIDE SEQUENCE [LARGE SCALE GENOMIC DNA]</scope>
    <source>
        <strain evidence="2">cv. Niubang</strain>
    </source>
</reference>
<dbReference type="Proteomes" id="UP001055879">
    <property type="component" value="Linkage Group LG05"/>
</dbReference>